<accession>A0A3N7IZG0</accession>
<feature type="compositionally biased region" description="Polar residues" evidence="1">
    <location>
        <begin position="1"/>
        <end position="10"/>
    </location>
</feature>
<reference evidence="2 3" key="2">
    <citation type="submission" date="2018-12" db="EMBL/GenBank/DDBJ databases">
        <title>Rhizobacter gummiphilus sp. nov., a rubber-degrading bacterium isolated from the soil of a botanical garden in Japan.</title>
        <authorList>
            <person name="Shunsuke S.S."/>
        </authorList>
    </citation>
    <scope>NUCLEOTIDE SEQUENCE [LARGE SCALE GENOMIC DNA]</scope>
    <source>
        <strain evidence="2 3">S-16</strain>
    </source>
</reference>
<reference evidence="2 3" key="1">
    <citation type="submission" date="2018-08" db="EMBL/GenBank/DDBJ databases">
        <authorList>
            <person name="Khan S.A."/>
            <person name="Jeon C.O."/>
            <person name="Chun B.H."/>
            <person name="Jeong S.E."/>
        </authorList>
    </citation>
    <scope>NUCLEOTIDE SEQUENCE [LARGE SCALE GENOMIC DNA]</scope>
    <source>
        <strain evidence="2 3">S-16</strain>
    </source>
</reference>
<comment type="caution">
    <text evidence="2">The sequence shown here is derived from an EMBL/GenBank/DDBJ whole genome shotgun (WGS) entry which is preliminary data.</text>
</comment>
<dbReference type="Pfam" id="PF12276">
    <property type="entry name" value="DUF3617"/>
    <property type="match status" value="1"/>
</dbReference>
<name>A0A3N7IZG0_9BURK</name>
<feature type="region of interest" description="Disordered" evidence="1">
    <location>
        <begin position="243"/>
        <end position="269"/>
    </location>
</feature>
<sequence>MGCTAGTSRHATGMASPVRHRSRPICTAQARACPDPGRPAVHVFTLSVSKILGGIVSRKTATFLANPSGVHMRTASRLLMSAGLVALACTAQAQPAPPIKPGLWEVQVERDGAEAKMPDMSERLKNMPPEQRAKIEEMMKARGIDMGAGGGKIRLCFDKESLSSERWAASRGPEGEVSCKTDFTTRSNTSWKWHSVCTQPYQSETNGEALFADAEHYMVKNTTTRTVQGQAKTTQMTLKSSYVSSDCGDVKPIKPGLGGKPQVKKPNAG</sequence>
<gene>
    <name evidence="2" type="ORF">DZC73_12280</name>
</gene>
<organism evidence="2 3">
    <name type="scientific">Piscinibacter terrae</name>
    <dbReference type="NCBI Taxonomy" id="2496871"/>
    <lineage>
        <taxon>Bacteria</taxon>
        <taxon>Pseudomonadati</taxon>
        <taxon>Pseudomonadota</taxon>
        <taxon>Betaproteobacteria</taxon>
        <taxon>Burkholderiales</taxon>
        <taxon>Sphaerotilaceae</taxon>
        <taxon>Piscinibacter</taxon>
    </lineage>
</organism>
<dbReference type="InterPro" id="IPR022061">
    <property type="entry name" value="DUF3617"/>
</dbReference>
<evidence type="ECO:0000313" key="2">
    <source>
        <dbReference type="EMBL" id="RQP24102.1"/>
    </source>
</evidence>
<dbReference type="AlphaFoldDB" id="A0A3N7IZG0"/>
<evidence type="ECO:0000256" key="1">
    <source>
        <dbReference type="SAM" id="MobiDB-lite"/>
    </source>
</evidence>
<feature type="region of interest" description="Disordered" evidence="1">
    <location>
        <begin position="1"/>
        <end position="20"/>
    </location>
</feature>
<proteinExistence type="predicted"/>
<dbReference type="EMBL" id="QUSW01000003">
    <property type="protein sequence ID" value="RQP24102.1"/>
    <property type="molecule type" value="Genomic_DNA"/>
</dbReference>
<keyword evidence="3" id="KW-1185">Reference proteome</keyword>
<dbReference type="Proteomes" id="UP000267464">
    <property type="component" value="Unassembled WGS sequence"/>
</dbReference>
<protein>
    <submittedName>
        <fullName evidence="2">DUF3617 domain-containing protein</fullName>
    </submittedName>
</protein>
<evidence type="ECO:0000313" key="3">
    <source>
        <dbReference type="Proteomes" id="UP000267464"/>
    </source>
</evidence>